<name>A0A7M2WRS2_9BACT</name>
<dbReference type="Proteomes" id="UP000593765">
    <property type="component" value="Chromosome"/>
</dbReference>
<keyword evidence="3" id="KW-1185">Reference proteome</keyword>
<dbReference type="InterPro" id="IPR041049">
    <property type="entry name" value="DUF5615"/>
</dbReference>
<organism evidence="2 3">
    <name type="scientific">Humisphaera borealis</name>
    <dbReference type="NCBI Taxonomy" id="2807512"/>
    <lineage>
        <taxon>Bacteria</taxon>
        <taxon>Pseudomonadati</taxon>
        <taxon>Planctomycetota</taxon>
        <taxon>Phycisphaerae</taxon>
        <taxon>Tepidisphaerales</taxon>
        <taxon>Tepidisphaeraceae</taxon>
        <taxon>Humisphaera</taxon>
    </lineage>
</organism>
<dbReference type="AlphaFoldDB" id="A0A7M2WRS2"/>
<gene>
    <name evidence="2" type="ORF">IPV69_18200</name>
</gene>
<evidence type="ECO:0000259" key="1">
    <source>
        <dbReference type="Pfam" id="PF18480"/>
    </source>
</evidence>
<dbReference type="RefSeq" id="WP_206291147.1">
    <property type="nucleotide sequence ID" value="NZ_CP063458.1"/>
</dbReference>
<dbReference type="KEGG" id="hbs:IPV69_18200"/>
<dbReference type="EMBL" id="CP063458">
    <property type="protein sequence ID" value="QOV88176.1"/>
    <property type="molecule type" value="Genomic_DNA"/>
</dbReference>
<evidence type="ECO:0000313" key="3">
    <source>
        <dbReference type="Proteomes" id="UP000593765"/>
    </source>
</evidence>
<protein>
    <submittedName>
        <fullName evidence="2">DUF5615 family PIN-like protein</fullName>
    </submittedName>
</protein>
<feature type="domain" description="DUF5615" evidence="1">
    <location>
        <begin position="3"/>
        <end position="108"/>
    </location>
</feature>
<accession>A0A7M2WRS2</accession>
<sequence>MARFYSNENFPYPVVLELRRLGHDVLTSMEAGQANQGIPDDQVVAFATRSDRAVLTLNRRHFHREHARSMDHAGIVTCTTDADYLQMARRVHDAVNRIPNLHGQLVKITRPG</sequence>
<evidence type="ECO:0000313" key="2">
    <source>
        <dbReference type="EMBL" id="QOV88176.1"/>
    </source>
</evidence>
<proteinExistence type="predicted"/>
<dbReference type="Pfam" id="PF18480">
    <property type="entry name" value="DUF5615"/>
    <property type="match status" value="1"/>
</dbReference>
<reference evidence="2 3" key="1">
    <citation type="submission" date="2020-10" db="EMBL/GenBank/DDBJ databases">
        <title>Wide distribution of Phycisphaera-like planctomycetes from WD2101 soil group in peatlands and genome analysis of the first cultivated representative.</title>
        <authorList>
            <person name="Dedysh S.N."/>
            <person name="Beletsky A.V."/>
            <person name="Ivanova A."/>
            <person name="Kulichevskaya I.S."/>
            <person name="Suzina N.E."/>
            <person name="Philippov D.A."/>
            <person name="Rakitin A.L."/>
            <person name="Mardanov A.V."/>
            <person name="Ravin N.V."/>
        </authorList>
    </citation>
    <scope>NUCLEOTIDE SEQUENCE [LARGE SCALE GENOMIC DNA]</scope>
    <source>
        <strain evidence="2 3">M1803</strain>
    </source>
</reference>